<evidence type="ECO:0000313" key="3">
    <source>
        <dbReference type="Proteomes" id="UP000191342"/>
    </source>
</evidence>
<sequence>MADAEKTKLSSTIPMAGPASASASCTDTNADEAMRLAIAHFRSRMAAANQKFLQDCVSEIEAKGLATEEEKRRRLWQYRWMDDIEWDDEDPETRQKRDCLEIPQQTSVNDLDIPAVLNALPSHQPADGVVPSRLRTEQWRQMYLDTVQRVCQRQADAIVAELDVTCNTDEDHGPVTIPRCDELGLFVKYAQAVVDVDFRLSGIAGFRPASWTGVRDEELDGLDEGQRRDKLADPELLKREQEALQRELEDEFSNECLEVSIDRDLEVRAGFITGIGYHQLYGCPVWYSSYVYCRLWDNDEGNCGHEDADIQDATNIRDWGWRVAFFTAELDNPTVLYGRKARFDSIPEFLPEFLDWYASWLDHLHARGLLSLRRKTKYIRSVTSKPNMATLNNQDGLLKVSLDRYDQGHIVEKVLQWRGLAKSGRYVEFEEDVAPIG</sequence>
<evidence type="ECO:0000256" key="1">
    <source>
        <dbReference type="SAM" id="MobiDB-lite"/>
    </source>
</evidence>
<name>A0A1V6SYW6_9EURO</name>
<reference evidence="3" key="1">
    <citation type="journal article" date="2017" name="Nat. Microbiol.">
        <title>Global analysis of biosynthetic gene clusters reveals vast potential of secondary metabolite production in Penicillium species.</title>
        <authorList>
            <person name="Nielsen J.C."/>
            <person name="Grijseels S."/>
            <person name="Prigent S."/>
            <person name="Ji B."/>
            <person name="Dainat J."/>
            <person name="Nielsen K.F."/>
            <person name="Frisvad J.C."/>
            <person name="Workman M."/>
            <person name="Nielsen J."/>
        </authorList>
    </citation>
    <scope>NUCLEOTIDE SEQUENCE [LARGE SCALE GENOMIC DNA]</scope>
    <source>
        <strain evidence="3">IBT 14082</strain>
    </source>
</reference>
<gene>
    <name evidence="2" type="ORF">PENFLA_c019G03557</name>
</gene>
<comment type="caution">
    <text evidence="2">The sequence shown here is derived from an EMBL/GenBank/DDBJ whole genome shotgun (WGS) entry which is preliminary data.</text>
</comment>
<organism evidence="2 3">
    <name type="scientific">Penicillium flavigenum</name>
    <dbReference type="NCBI Taxonomy" id="254877"/>
    <lineage>
        <taxon>Eukaryota</taxon>
        <taxon>Fungi</taxon>
        <taxon>Dikarya</taxon>
        <taxon>Ascomycota</taxon>
        <taxon>Pezizomycotina</taxon>
        <taxon>Eurotiomycetes</taxon>
        <taxon>Eurotiomycetidae</taxon>
        <taxon>Eurotiales</taxon>
        <taxon>Aspergillaceae</taxon>
        <taxon>Penicillium</taxon>
    </lineage>
</organism>
<dbReference type="Proteomes" id="UP000191342">
    <property type="component" value="Unassembled WGS sequence"/>
</dbReference>
<evidence type="ECO:0000313" key="2">
    <source>
        <dbReference type="EMBL" id="OQE19227.1"/>
    </source>
</evidence>
<dbReference type="AlphaFoldDB" id="A0A1V6SYW6"/>
<accession>A0A1V6SYW6</accession>
<dbReference type="EMBL" id="MLQL01000019">
    <property type="protein sequence ID" value="OQE19227.1"/>
    <property type="molecule type" value="Genomic_DNA"/>
</dbReference>
<dbReference type="PROSITE" id="PS51257">
    <property type="entry name" value="PROKAR_LIPOPROTEIN"/>
    <property type="match status" value="1"/>
</dbReference>
<feature type="region of interest" description="Disordered" evidence="1">
    <location>
        <begin position="1"/>
        <end position="25"/>
    </location>
</feature>
<dbReference type="OrthoDB" id="4403049at2759"/>
<keyword evidence="3" id="KW-1185">Reference proteome</keyword>
<proteinExistence type="predicted"/>
<protein>
    <submittedName>
        <fullName evidence="2">Uncharacterized protein</fullName>
    </submittedName>
</protein>